<evidence type="ECO:0008006" key="4">
    <source>
        <dbReference type="Google" id="ProtNLM"/>
    </source>
</evidence>
<protein>
    <recommendedName>
        <fullName evidence="4">Actin patches distal protein 1</fullName>
    </recommendedName>
</protein>
<dbReference type="AlphaFoldDB" id="A0AAN9UGG4"/>
<dbReference type="InterPro" id="IPR036249">
    <property type="entry name" value="Thioredoxin-like_sf"/>
</dbReference>
<feature type="region of interest" description="Disordered" evidence="1">
    <location>
        <begin position="1"/>
        <end position="38"/>
    </location>
</feature>
<evidence type="ECO:0000313" key="3">
    <source>
        <dbReference type="Proteomes" id="UP001320245"/>
    </source>
</evidence>
<reference evidence="2 3" key="1">
    <citation type="journal article" date="2023" name="PLoS ONE">
        <title>Cytospora paraplurivora sp. nov. isolated from orchards with fruit tree decline syndrome in Ontario, Canada.</title>
        <authorList>
            <person name="Ilyukhin E."/>
            <person name="Nguyen H.D.T."/>
            <person name="Castle A.J."/>
            <person name="Ellouze W."/>
        </authorList>
    </citation>
    <scope>NUCLEOTIDE SEQUENCE [LARGE SCALE GENOMIC DNA]</scope>
    <source>
        <strain evidence="2 3">FDS-564</strain>
    </source>
</reference>
<dbReference type="InterPro" id="IPR009737">
    <property type="entry name" value="Aim32/Apd1-like"/>
</dbReference>
<dbReference type="CDD" id="cd03062">
    <property type="entry name" value="TRX_Fd_Sucrase"/>
    <property type="match status" value="1"/>
</dbReference>
<sequence>MDNGTPPRRPLQQQHPNPASGRPNRNRNEKRSSLLPRNMLKSIVDGAKKLALGGQGQGQGAAPATVLFPKVDPAVDGEDCLRDCDSCPTHYPRNFKVDETDDLYGQIKGWSTHVLVATGKADWVRDVADEKGSVMQAIDRAAEKPSNGKLMLSASNIPTPHHTNDYSEPTTVLLLPALTIIENVTPANVPDLITQYINKSPTNVDPISTTANTTIPEPLPPPAADHPEPAAKLAALTSRPSPHSALILLCSQGTRDARCGQSAPLLRKELERHLRPLGLYRDLDDERPGGVAIYFISHVGGHKYSANVMIYRRPDAFGLDDDGVKGGEGEGQAAKKPIRKDPTLEGGEGHLGAAQCIWLGRVRPEDIEGLVKYEVLRGKVRKPESQLRGGFDRSKGLLSW</sequence>
<proteinExistence type="predicted"/>
<accession>A0AAN9UGG4</accession>
<dbReference type="SUPFAM" id="SSF52833">
    <property type="entry name" value="Thioredoxin-like"/>
    <property type="match status" value="1"/>
</dbReference>
<dbReference type="Pfam" id="PF06999">
    <property type="entry name" value="Suc_Fer-like"/>
    <property type="match status" value="1"/>
</dbReference>
<comment type="caution">
    <text evidence="2">The sequence shown here is derived from an EMBL/GenBank/DDBJ whole genome shotgun (WGS) entry which is preliminary data.</text>
</comment>
<dbReference type="EMBL" id="JAJSPL020000004">
    <property type="protein sequence ID" value="KAK7747292.1"/>
    <property type="molecule type" value="Genomic_DNA"/>
</dbReference>
<gene>
    <name evidence="2" type="ORF">SLS53_001545</name>
</gene>
<dbReference type="PANTHER" id="PTHR31902">
    <property type="entry name" value="ACTIN PATCHES DISTAL PROTEIN 1"/>
    <property type="match status" value="1"/>
</dbReference>
<evidence type="ECO:0000256" key="1">
    <source>
        <dbReference type="SAM" id="MobiDB-lite"/>
    </source>
</evidence>
<keyword evidence="3" id="KW-1185">Reference proteome</keyword>
<dbReference type="Proteomes" id="UP001320245">
    <property type="component" value="Unassembled WGS sequence"/>
</dbReference>
<organism evidence="2 3">
    <name type="scientific">Cytospora paraplurivora</name>
    <dbReference type="NCBI Taxonomy" id="2898453"/>
    <lineage>
        <taxon>Eukaryota</taxon>
        <taxon>Fungi</taxon>
        <taxon>Dikarya</taxon>
        <taxon>Ascomycota</taxon>
        <taxon>Pezizomycotina</taxon>
        <taxon>Sordariomycetes</taxon>
        <taxon>Sordariomycetidae</taxon>
        <taxon>Diaporthales</taxon>
        <taxon>Cytosporaceae</taxon>
        <taxon>Cytospora</taxon>
    </lineage>
</organism>
<name>A0AAN9UGG4_9PEZI</name>
<dbReference type="PANTHER" id="PTHR31902:SF14">
    <property type="entry name" value="ACTIN PATCHES DISTAL PROTEIN 1"/>
    <property type="match status" value="1"/>
</dbReference>
<feature type="region of interest" description="Disordered" evidence="1">
    <location>
        <begin position="323"/>
        <end position="345"/>
    </location>
</feature>
<dbReference type="Gene3D" id="3.40.30.10">
    <property type="entry name" value="Glutaredoxin"/>
    <property type="match status" value="1"/>
</dbReference>
<evidence type="ECO:0000313" key="2">
    <source>
        <dbReference type="EMBL" id="KAK7747292.1"/>
    </source>
</evidence>